<dbReference type="InterPro" id="IPR051984">
    <property type="entry name" value="Alsin"/>
</dbReference>
<dbReference type="PANTHER" id="PTHR46089">
    <property type="entry name" value="ALSIN HOMOLOG"/>
    <property type="match status" value="1"/>
</dbReference>
<organism evidence="6">
    <name type="scientific">Soboliphyme baturini</name>
    <dbReference type="NCBI Taxonomy" id="241478"/>
    <lineage>
        <taxon>Eukaryota</taxon>
        <taxon>Metazoa</taxon>
        <taxon>Ecdysozoa</taxon>
        <taxon>Nematoda</taxon>
        <taxon>Enoplea</taxon>
        <taxon>Dorylaimia</taxon>
        <taxon>Dioctophymatida</taxon>
        <taxon>Dioctophymatoidea</taxon>
        <taxon>Soboliphymatidae</taxon>
        <taxon>Soboliphyme</taxon>
    </lineage>
</organism>
<dbReference type="SUPFAM" id="SSF109993">
    <property type="entry name" value="VPS9 domain"/>
    <property type="match status" value="1"/>
</dbReference>
<dbReference type="InterPro" id="IPR037191">
    <property type="entry name" value="VPS9_dom_sf"/>
</dbReference>
<keyword evidence="5" id="KW-1185">Reference proteome</keyword>
<proteinExistence type="predicted"/>
<accession>A0A183IE76</accession>
<name>A0A183IE76_9BILA</name>
<sequence length="1260" mass="140658">MTQSGACQSNLRVVVHGRGAGLAGEDGLNRSIEKLANVNLDDTSYGQITKVTYKNLIYKEMNVYILVIKALTCKKHGGMKVLVWQNSDARHATPLELESFDGWNSFNVIPSSIAGHRLLLLTIVDGKVDAVATQLEPEMDHREQPSPLCCWGDQVASHLSCLHVDSVYCAYGVNGVVTVSHEAFLWGRSDKGQCGVLTQLVTCPHPVVLQISKRELDKEDGSPGDGSRVPVEKLAFSVACGESHAVALVDSTVASSRTSLVLERELPEAQPIKRDIEDELQVDDVCPLGLRLELQLPICSSLPTLVGEKDDRPSSNGGESVIEDLNVDSTQIPQRSTSIEHISSLEFRNSTGSLKSRFSFTTVDVLAAEPSHEPQRLNSLKTANIIKISCGRRHCAALTAGGEVYVWGSNEFGQVKQVSLDCVLAPVLLKVGMASSVMDVSCGDNFTALLVNNADFYPDVYFCGLHRSDRTLSVSRELHIASIRCFDDDCIAAFHVGSQLVDPNHYYEVLFRFIDFVRTTKHIHDFSQTLDEASDLNGNSGERWSAYVSDLRSIYFCLTKMAVLIRWVLFSSQSSNWITPVFSVLQESEFLDSLECLHASYCYVVAGNIFSSLTISDHVDREVTQLCEMHGIESTRHSRYLPKCCYLPCELLFKFNDVARAVVESSAFSGRDTAMWFLQKTKSLEQCFKMRLTWAKNSQSVFSDKMFLQKGLEPPNNRLVVCMFTHPAQVVTFVKDSTTIAIFYVVIFTDAFATLMKSSFRLYPFPLIWLVTLPDDKGTMVWPDGRRFEGKFSSGLVNGFADGSSYEGYMGGDFCREGHGVLFSARSVLYVGAWKADKRHGYGVADFGTKKYLGMWDNDREHGFGLVVTLDGLCFQGQFVEGRFLGRIFFPNGDVLEGTFSGPVDSEIRVRNALLTKAPFGAQRSWFDVMSDHFSSDVPQTDEKWADIFAAIFQAIGVSDCELNHNNPDAVWDSLVISCFSPSDVIDYVPAFHSPFNDKFVKMVEDYFRSACSVPYHVFSVLLHGLADVFNASYSGAGAHSLLLPAALAEIRSVLRRIYKLLRCLFPNLPAEDMCAEYNAFIPLIYPNLFTLYVIRYDNEDYWKKVKIMNLKNDVRLLESLEVDRNFWPIELEATSPLDKPLACATARSKYYAEAIDCLQRISSEFAPASKLNIIMETFAHINKCVTDVSSEGNVCLWTADSLVPVSMYVIIRAQIQHLGAELNFVKDFCPQIQVVNETQYIFVTLQGCYQHLVETVINF</sequence>
<dbReference type="Gene3D" id="1.20.1050.80">
    <property type="entry name" value="VPS9 domain"/>
    <property type="match status" value="1"/>
</dbReference>
<dbReference type="SUPFAM" id="SSF50985">
    <property type="entry name" value="RCC1/BLIP-II"/>
    <property type="match status" value="2"/>
</dbReference>
<dbReference type="Pfam" id="PF13540">
    <property type="entry name" value="RCC1_2"/>
    <property type="match status" value="1"/>
</dbReference>
<feature type="repeat" description="RCC1" evidence="1">
    <location>
        <begin position="402"/>
        <end position="453"/>
    </location>
</feature>
<reference evidence="4 5" key="2">
    <citation type="submission" date="2018-11" db="EMBL/GenBank/DDBJ databases">
        <authorList>
            <consortium name="Pathogen Informatics"/>
        </authorList>
    </citation>
    <scope>NUCLEOTIDE SEQUENCE [LARGE SCALE GENOMIC DNA]</scope>
</reference>
<evidence type="ECO:0000256" key="1">
    <source>
        <dbReference type="PROSITE-ProRule" id="PRU00235"/>
    </source>
</evidence>
<dbReference type="Pfam" id="PF26202">
    <property type="entry name" value="HA_Alsin"/>
    <property type="match status" value="1"/>
</dbReference>
<dbReference type="WBParaSite" id="SBAD_0000201001-mRNA-1">
    <property type="protein sequence ID" value="SBAD_0000201001-mRNA-1"/>
    <property type="gene ID" value="SBAD_0000201001"/>
</dbReference>
<dbReference type="InterPro" id="IPR000408">
    <property type="entry name" value="Reg_chr_condens"/>
</dbReference>
<dbReference type="InterPro" id="IPR059093">
    <property type="entry name" value="HA_Alsin"/>
</dbReference>
<evidence type="ECO:0000259" key="3">
    <source>
        <dbReference type="PROSITE" id="PS51205"/>
    </source>
</evidence>
<dbReference type="SUPFAM" id="SSF82185">
    <property type="entry name" value="Histone H3 K4-specific methyltransferase SET7/9 N-terminal domain"/>
    <property type="match status" value="1"/>
</dbReference>
<gene>
    <name evidence="4" type="ORF">SBAD_LOCUS1920</name>
</gene>
<dbReference type="PANTHER" id="PTHR46089:SF2">
    <property type="entry name" value="ALSIN HOMOLOG"/>
    <property type="match status" value="1"/>
</dbReference>
<protein>
    <submittedName>
        <fullName evidence="6">VPS9 domain-containing protein</fullName>
    </submittedName>
</protein>
<dbReference type="OrthoDB" id="10267436at2759"/>
<dbReference type="Proteomes" id="UP000270296">
    <property type="component" value="Unassembled WGS sequence"/>
</dbReference>
<evidence type="ECO:0000256" key="2">
    <source>
        <dbReference type="SAM" id="MobiDB-lite"/>
    </source>
</evidence>
<dbReference type="InterPro" id="IPR003123">
    <property type="entry name" value="VPS9"/>
</dbReference>
<reference evidence="6" key="1">
    <citation type="submission" date="2016-06" db="UniProtKB">
        <authorList>
            <consortium name="WormBaseParasite"/>
        </authorList>
    </citation>
    <scope>IDENTIFICATION</scope>
</reference>
<dbReference type="Gene3D" id="2.130.10.30">
    <property type="entry name" value="Regulator of chromosome condensation 1/beta-lactamase-inhibitor protein II"/>
    <property type="match status" value="1"/>
</dbReference>
<dbReference type="PROSITE" id="PS50012">
    <property type="entry name" value="RCC1_3"/>
    <property type="match status" value="2"/>
</dbReference>
<evidence type="ECO:0000313" key="5">
    <source>
        <dbReference type="Proteomes" id="UP000270296"/>
    </source>
</evidence>
<dbReference type="PROSITE" id="PS00626">
    <property type="entry name" value="RCC1_2"/>
    <property type="match status" value="1"/>
</dbReference>
<dbReference type="Pfam" id="PF02204">
    <property type="entry name" value="VPS9"/>
    <property type="match status" value="1"/>
</dbReference>
<feature type="domain" description="VPS9" evidence="3">
    <location>
        <begin position="1111"/>
        <end position="1260"/>
    </location>
</feature>
<feature type="repeat" description="RCC1" evidence="1">
    <location>
        <begin position="181"/>
        <end position="251"/>
    </location>
</feature>
<dbReference type="PROSITE" id="PS51205">
    <property type="entry name" value="VPS9"/>
    <property type="match status" value="1"/>
</dbReference>
<evidence type="ECO:0000313" key="6">
    <source>
        <dbReference type="WBParaSite" id="SBAD_0000201001-mRNA-1"/>
    </source>
</evidence>
<dbReference type="EMBL" id="UZAM01007007">
    <property type="protein sequence ID" value="VDO95912.1"/>
    <property type="molecule type" value="Genomic_DNA"/>
</dbReference>
<evidence type="ECO:0000313" key="4">
    <source>
        <dbReference type="EMBL" id="VDO95912.1"/>
    </source>
</evidence>
<dbReference type="InterPro" id="IPR009091">
    <property type="entry name" value="RCC1/BLIP-II"/>
</dbReference>
<feature type="region of interest" description="Disordered" evidence="2">
    <location>
        <begin position="307"/>
        <end position="327"/>
    </location>
</feature>
<dbReference type="AlphaFoldDB" id="A0A183IE76"/>